<evidence type="ECO:0000313" key="2">
    <source>
        <dbReference type="EMBL" id="SIO01630.1"/>
    </source>
</evidence>
<keyword evidence="3" id="KW-1185">Reference proteome</keyword>
<accession>A0A1N6G2B3</accession>
<organism evidence="2 3">
    <name type="scientific">Algoriphagus halophilus</name>
    <dbReference type="NCBI Taxonomy" id="226505"/>
    <lineage>
        <taxon>Bacteria</taxon>
        <taxon>Pseudomonadati</taxon>
        <taxon>Bacteroidota</taxon>
        <taxon>Cytophagia</taxon>
        <taxon>Cytophagales</taxon>
        <taxon>Cyclobacteriaceae</taxon>
        <taxon>Algoriphagus</taxon>
    </lineage>
</organism>
<dbReference type="Pfam" id="PF19578">
    <property type="entry name" value="DUF6090"/>
    <property type="match status" value="1"/>
</dbReference>
<dbReference type="OrthoDB" id="822214at2"/>
<keyword evidence="1" id="KW-1133">Transmembrane helix</keyword>
<dbReference type="RefSeq" id="WP_074225704.1">
    <property type="nucleotide sequence ID" value="NZ_FSRC01000002.1"/>
</dbReference>
<evidence type="ECO:0000313" key="3">
    <source>
        <dbReference type="Proteomes" id="UP000185221"/>
    </source>
</evidence>
<keyword evidence="1" id="KW-0472">Membrane</keyword>
<dbReference type="EMBL" id="FSRC01000002">
    <property type="protein sequence ID" value="SIO01630.1"/>
    <property type="molecule type" value="Genomic_DNA"/>
</dbReference>
<proteinExistence type="predicted"/>
<dbReference type="Proteomes" id="UP000185221">
    <property type="component" value="Unassembled WGS sequence"/>
</dbReference>
<reference evidence="3" key="1">
    <citation type="submission" date="2016-11" db="EMBL/GenBank/DDBJ databases">
        <authorList>
            <person name="Varghese N."/>
            <person name="Submissions S."/>
        </authorList>
    </citation>
    <scope>NUCLEOTIDE SEQUENCE [LARGE SCALE GENOMIC DNA]</scope>
    <source>
        <strain evidence="3">DSM 15292</strain>
    </source>
</reference>
<dbReference type="STRING" id="226505.SAMN05444394_2912"/>
<evidence type="ECO:0000256" key="1">
    <source>
        <dbReference type="SAM" id="Phobius"/>
    </source>
</evidence>
<keyword evidence="1" id="KW-0812">Transmembrane</keyword>
<protein>
    <submittedName>
        <fullName evidence="2">Uncharacterized protein</fullName>
    </submittedName>
</protein>
<gene>
    <name evidence="2" type="ORF">SAMN05444394_2912</name>
</gene>
<name>A0A1N6G2B3_9BACT</name>
<dbReference type="InterPro" id="IPR045749">
    <property type="entry name" value="DUF6090"/>
</dbReference>
<dbReference type="AlphaFoldDB" id="A0A1N6G2B3"/>
<sequence>MLKFFRVIRKQLIEQNKARTYILYAIGETFLVVIGILIALQVNNWNEERKDRKREIDYLYRILSEIERDSASLHSSINLTSYKVEQGKRLLSLNKLDSNLPDSAQFIWDIFLIGRGGSYSPYIPAYQELVSTGEVNVIYNKTIIELLEKYLNRTNGLESFVYREGEQRRTEYNKFIQRYFSALIMDSIWDLGRKGISEEDLDHFKSLGIDIEGFRNDANAGYQIRSMTALNMELSRLYRQNMDTYLEPLLAQLRDEINSLVK</sequence>
<feature type="transmembrane region" description="Helical" evidence="1">
    <location>
        <begin position="21"/>
        <end position="42"/>
    </location>
</feature>